<protein>
    <submittedName>
        <fullName evidence="3">Thiamine-phosphate pyrophosphorylase</fullName>
    </submittedName>
</protein>
<dbReference type="AlphaFoldDB" id="A0A0F0CRZ8"/>
<keyword evidence="4" id="KW-1185">Reference proteome</keyword>
<dbReference type="InterPro" id="IPR041397">
    <property type="entry name" value="ThiD2"/>
</dbReference>
<reference evidence="3 4" key="1">
    <citation type="submission" date="2015-02" db="EMBL/GenBank/DDBJ databases">
        <title>Single-cell genomics of uncultivated deep-branching MTB reveals a conserved set of magnetosome genes.</title>
        <authorList>
            <person name="Kolinko S."/>
            <person name="Richter M."/>
            <person name="Glockner F.O."/>
            <person name="Brachmann A."/>
            <person name="Schuler D."/>
        </authorList>
    </citation>
    <scope>NUCLEOTIDE SEQUENCE [LARGE SCALE GENOMIC DNA]</scope>
    <source>
        <strain evidence="3">SKK-01</strain>
    </source>
</reference>
<evidence type="ECO:0000256" key="1">
    <source>
        <dbReference type="SAM" id="Coils"/>
    </source>
</evidence>
<proteinExistence type="predicted"/>
<comment type="caution">
    <text evidence="3">The sequence shown here is derived from an EMBL/GenBank/DDBJ whole genome shotgun (WGS) entry which is preliminary data.</text>
</comment>
<dbReference type="Pfam" id="PF17792">
    <property type="entry name" value="ThiD2"/>
    <property type="match status" value="1"/>
</dbReference>
<dbReference type="EMBL" id="JYNY01000389">
    <property type="protein sequence ID" value="KJJ84195.1"/>
    <property type="molecule type" value="Genomic_DNA"/>
</dbReference>
<feature type="domain" description="ThiD2" evidence="2">
    <location>
        <begin position="7"/>
        <end position="131"/>
    </location>
</feature>
<feature type="coiled-coil region" evidence="1">
    <location>
        <begin position="26"/>
        <end position="53"/>
    </location>
</feature>
<evidence type="ECO:0000313" key="4">
    <source>
        <dbReference type="Proteomes" id="UP000033428"/>
    </source>
</evidence>
<keyword evidence="1" id="KW-0175">Coiled coil</keyword>
<dbReference type="Proteomes" id="UP000033428">
    <property type="component" value="Unassembled WGS sequence"/>
</dbReference>
<sequence>MESGVYRIVDANLNRVMEGIRVAEDIVRFATNNERLTRRLKNLRHDIFQAIKDLRKEHLKELVSSRDSIEDVGIHSTKTEKQRESLVDLFLANTQRGKESLRVLEEVLKLFEQELSQNFKRFRFRLYEIEKSAVKDLQSMKK</sequence>
<name>A0A0F0CRZ8_9BACT</name>
<gene>
    <name evidence="3" type="ORF">OMAG_001937</name>
</gene>
<evidence type="ECO:0000313" key="3">
    <source>
        <dbReference type="EMBL" id="KJJ84195.1"/>
    </source>
</evidence>
<evidence type="ECO:0000259" key="2">
    <source>
        <dbReference type="Pfam" id="PF17792"/>
    </source>
</evidence>
<organism evidence="3 4">
    <name type="scientific">Candidatus Omnitrophus magneticus</name>
    <dbReference type="NCBI Taxonomy" id="1609969"/>
    <lineage>
        <taxon>Bacteria</taxon>
        <taxon>Pseudomonadati</taxon>
        <taxon>Candidatus Omnitrophota</taxon>
        <taxon>Candidatus Omnitrophus</taxon>
    </lineage>
</organism>
<accession>A0A0F0CRZ8</accession>